<evidence type="ECO:0000259" key="8">
    <source>
        <dbReference type="Pfam" id="PF00707"/>
    </source>
</evidence>
<comment type="similarity">
    <text evidence="1 4 6">Belongs to the IF-3 family.</text>
</comment>
<comment type="subcellular location">
    <subcellularLocation>
        <location evidence="4 6">Cytoplasm</location>
    </subcellularLocation>
</comment>
<dbReference type="SUPFAM" id="SSF55200">
    <property type="entry name" value="Translation initiation factor IF3, C-terminal domain"/>
    <property type="match status" value="1"/>
</dbReference>
<evidence type="ECO:0000256" key="3">
    <source>
        <dbReference type="ARBA" id="ARBA00022917"/>
    </source>
</evidence>
<dbReference type="GO" id="GO:0032790">
    <property type="term" value="P:ribosome disassembly"/>
    <property type="evidence" value="ECO:0007669"/>
    <property type="project" value="TreeGrafter"/>
</dbReference>
<proteinExistence type="inferred from homology"/>
<dbReference type="PANTHER" id="PTHR10938">
    <property type="entry name" value="TRANSLATION INITIATION FACTOR IF-3"/>
    <property type="match status" value="1"/>
</dbReference>
<feature type="region of interest" description="Disordered" evidence="7">
    <location>
        <begin position="242"/>
        <end position="283"/>
    </location>
</feature>
<feature type="compositionally biased region" description="Basic and acidic residues" evidence="7">
    <location>
        <begin position="16"/>
        <end position="27"/>
    </location>
</feature>
<dbReference type="SUPFAM" id="SSF54364">
    <property type="entry name" value="Translation initiation factor IF3, N-terminal domain"/>
    <property type="match status" value="1"/>
</dbReference>
<dbReference type="Proteomes" id="UP000248806">
    <property type="component" value="Unassembled WGS sequence"/>
</dbReference>
<gene>
    <name evidence="4" type="primary">infC</name>
    <name evidence="10" type="ORF">EI42_00070</name>
</gene>
<comment type="function">
    <text evidence="4 6">IF-3 binds to the 30S ribosomal subunit and shifts the equilibrium between 70S ribosomes and their 50S and 30S subunits in favor of the free subunits, thus enhancing the availability of 30S subunits on which protein synthesis initiation begins.</text>
</comment>
<accession>A0A326UD85</accession>
<comment type="caution">
    <text evidence="10">The sequence shown here is derived from an EMBL/GenBank/DDBJ whole genome shotgun (WGS) entry which is preliminary data.</text>
</comment>
<keyword evidence="2 4" id="KW-0396">Initiation factor</keyword>
<dbReference type="AlphaFoldDB" id="A0A326UD85"/>
<evidence type="ECO:0000256" key="5">
    <source>
        <dbReference type="NCBIfam" id="TIGR00168"/>
    </source>
</evidence>
<dbReference type="InterPro" id="IPR001288">
    <property type="entry name" value="Translation_initiation_fac_3"/>
</dbReference>
<feature type="domain" description="Translation initiation factor 3 N-terminal" evidence="9">
    <location>
        <begin position="85"/>
        <end position="154"/>
    </location>
</feature>
<evidence type="ECO:0000256" key="2">
    <source>
        <dbReference type="ARBA" id="ARBA00022540"/>
    </source>
</evidence>
<dbReference type="Gene3D" id="3.10.20.80">
    <property type="entry name" value="Translation initiation factor 3 (IF-3), N-terminal domain"/>
    <property type="match status" value="1"/>
</dbReference>
<dbReference type="InterPro" id="IPR019813">
    <property type="entry name" value="Translation_initiation_fac3_CS"/>
</dbReference>
<evidence type="ECO:0000259" key="9">
    <source>
        <dbReference type="Pfam" id="PF05198"/>
    </source>
</evidence>
<dbReference type="InterPro" id="IPR019814">
    <property type="entry name" value="Translation_initiation_fac_3_N"/>
</dbReference>
<name>A0A326UD85_THEHA</name>
<feature type="region of interest" description="Disordered" evidence="7">
    <location>
        <begin position="1"/>
        <end position="61"/>
    </location>
</feature>
<dbReference type="Pfam" id="PF00707">
    <property type="entry name" value="IF3_C"/>
    <property type="match status" value="1"/>
</dbReference>
<keyword evidence="3 4" id="KW-0648">Protein biosynthesis</keyword>
<evidence type="ECO:0000256" key="7">
    <source>
        <dbReference type="SAM" id="MobiDB-lite"/>
    </source>
</evidence>
<dbReference type="NCBIfam" id="TIGR00168">
    <property type="entry name" value="infC"/>
    <property type="match status" value="1"/>
</dbReference>
<dbReference type="Pfam" id="PF05198">
    <property type="entry name" value="IF3_N"/>
    <property type="match status" value="1"/>
</dbReference>
<dbReference type="PANTHER" id="PTHR10938:SF0">
    <property type="entry name" value="TRANSLATION INITIATION FACTOR IF-3, MITOCHONDRIAL"/>
    <property type="match status" value="1"/>
</dbReference>
<keyword evidence="11" id="KW-1185">Reference proteome</keyword>
<reference evidence="10 11" key="1">
    <citation type="submission" date="2018-06" db="EMBL/GenBank/DDBJ databases">
        <title>Genomic Encyclopedia of Archaeal and Bacterial Type Strains, Phase II (KMG-II): from individual species to whole genera.</title>
        <authorList>
            <person name="Goeker M."/>
        </authorList>
    </citation>
    <scope>NUCLEOTIDE SEQUENCE [LARGE SCALE GENOMIC DNA]</scope>
    <source>
        <strain evidence="10 11">ATCC BAA-1881</strain>
    </source>
</reference>
<dbReference type="InterPro" id="IPR036787">
    <property type="entry name" value="T_IF-3_N_sf"/>
</dbReference>
<dbReference type="FunFam" id="3.10.20.80:FF:000001">
    <property type="entry name" value="Translation initiation factor IF-3"/>
    <property type="match status" value="1"/>
</dbReference>
<comment type="subunit">
    <text evidence="4 6">Monomer.</text>
</comment>
<evidence type="ECO:0000256" key="6">
    <source>
        <dbReference type="RuleBase" id="RU000646"/>
    </source>
</evidence>
<dbReference type="GO" id="GO:0016020">
    <property type="term" value="C:membrane"/>
    <property type="evidence" value="ECO:0007669"/>
    <property type="project" value="TreeGrafter"/>
</dbReference>
<dbReference type="GO" id="GO:0043022">
    <property type="term" value="F:ribosome binding"/>
    <property type="evidence" value="ECO:0007669"/>
    <property type="project" value="UniProtKB-ARBA"/>
</dbReference>
<evidence type="ECO:0000313" key="11">
    <source>
        <dbReference type="Proteomes" id="UP000248806"/>
    </source>
</evidence>
<feature type="compositionally biased region" description="Low complexity" evidence="7">
    <location>
        <begin position="47"/>
        <end position="58"/>
    </location>
</feature>
<dbReference type="EMBL" id="QKUF01000001">
    <property type="protein sequence ID" value="PZW35905.1"/>
    <property type="molecule type" value="Genomic_DNA"/>
</dbReference>
<organism evidence="10 11">
    <name type="scientific">Thermosporothrix hazakensis</name>
    <dbReference type="NCBI Taxonomy" id="644383"/>
    <lineage>
        <taxon>Bacteria</taxon>
        <taxon>Bacillati</taxon>
        <taxon>Chloroflexota</taxon>
        <taxon>Ktedonobacteria</taxon>
        <taxon>Ktedonobacterales</taxon>
        <taxon>Thermosporotrichaceae</taxon>
        <taxon>Thermosporothrix</taxon>
    </lineage>
</organism>
<dbReference type="GO" id="GO:0003743">
    <property type="term" value="F:translation initiation factor activity"/>
    <property type="evidence" value="ECO:0007669"/>
    <property type="project" value="UniProtKB-UniRule"/>
</dbReference>
<protein>
    <recommendedName>
        <fullName evidence="4 5">Translation initiation factor IF-3</fullName>
    </recommendedName>
</protein>
<evidence type="ECO:0000256" key="4">
    <source>
        <dbReference type="HAMAP-Rule" id="MF_00080"/>
    </source>
</evidence>
<feature type="domain" description="Translation initiation factor 3 C-terminal" evidence="8">
    <location>
        <begin position="161"/>
        <end position="244"/>
    </location>
</feature>
<dbReference type="Gene3D" id="3.30.110.10">
    <property type="entry name" value="Translation initiation factor 3 (IF-3), C-terminal domain"/>
    <property type="match status" value="1"/>
</dbReference>
<evidence type="ECO:0000256" key="1">
    <source>
        <dbReference type="ARBA" id="ARBA00005439"/>
    </source>
</evidence>
<evidence type="ECO:0000313" key="10">
    <source>
        <dbReference type="EMBL" id="PZW35905.1"/>
    </source>
</evidence>
<dbReference type="HAMAP" id="MF_00080">
    <property type="entry name" value="IF_3"/>
    <property type="match status" value="1"/>
</dbReference>
<dbReference type="InterPro" id="IPR019815">
    <property type="entry name" value="Translation_initiation_fac_3_C"/>
</dbReference>
<dbReference type="FunFam" id="3.30.110.10:FF:000001">
    <property type="entry name" value="Translation initiation factor IF-3"/>
    <property type="match status" value="1"/>
</dbReference>
<dbReference type="PROSITE" id="PS00938">
    <property type="entry name" value="IF3"/>
    <property type="match status" value="1"/>
</dbReference>
<dbReference type="GO" id="GO:0005829">
    <property type="term" value="C:cytosol"/>
    <property type="evidence" value="ECO:0007669"/>
    <property type="project" value="TreeGrafter"/>
</dbReference>
<feature type="compositionally biased region" description="Basic and acidic residues" evidence="7">
    <location>
        <begin position="265"/>
        <end position="276"/>
    </location>
</feature>
<sequence>MRAGVPARTLFPDSRSSWRAEKERGSIGEKQALLATRSRVKHQRSKQTTQQTQEQQGTNLLVTKEEVRPINRDFRGSDRPRETRVNERIRAREVRLIDENGEMVGVMPPARALDIAREKNLDLVEVAANSNPPVCKLMDYGRFKYEQAKKENEAKKNQKTVTLKEIRMRPRTDEHDIQVKTRKIQEFLADGDKVRVSVQFRGAEMRHPELGRKLLDQIAESLKGTATIERAPSMEGRMMSMIVSRAPGWEPPKKQAAPPSKKQLKAVDNEQSEKPVEAVQQES</sequence>
<dbReference type="InterPro" id="IPR036788">
    <property type="entry name" value="T_IF-3_C_sf"/>
</dbReference>
<keyword evidence="4" id="KW-0963">Cytoplasm</keyword>